<gene>
    <name evidence="2" type="ORF">EHQ58_10205</name>
</gene>
<reference evidence="2" key="1">
    <citation type="journal article" date="2019" name="PLoS Negl. Trop. Dis.">
        <title>Revisiting the worldwide diversity of Leptospira species in the environment.</title>
        <authorList>
            <person name="Vincent A.T."/>
            <person name="Schiettekatte O."/>
            <person name="Bourhy P."/>
            <person name="Veyrier F.J."/>
            <person name="Picardeau M."/>
        </authorList>
    </citation>
    <scope>NUCLEOTIDE SEQUENCE [LARGE SCALE GENOMIC DNA]</scope>
    <source>
        <strain evidence="2">201702476</strain>
    </source>
</reference>
<organism evidence="2 3">
    <name type="scientific">Leptospira ognonensis</name>
    <dbReference type="NCBI Taxonomy" id="2484945"/>
    <lineage>
        <taxon>Bacteria</taxon>
        <taxon>Pseudomonadati</taxon>
        <taxon>Spirochaetota</taxon>
        <taxon>Spirochaetia</taxon>
        <taxon>Leptospirales</taxon>
        <taxon>Leptospiraceae</taxon>
        <taxon>Leptospira</taxon>
    </lineage>
</organism>
<evidence type="ECO:0000256" key="1">
    <source>
        <dbReference type="SAM" id="Phobius"/>
    </source>
</evidence>
<keyword evidence="1" id="KW-0812">Transmembrane</keyword>
<feature type="transmembrane region" description="Helical" evidence="1">
    <location>
        <begin position="30"/>
        <end position="49"/>
    </location>
</feature>
<protein>
    <submittedName>
        <fullName evidence="2">Uncharacterized protein</fullName>
    </submittedName>
</protein>
<dbReference type="InterPro" id="IPR048118">
    <property type="entry name" value="KwaA"/>
</dbReference>
<comment type="caution">
    <text evidence="2">The sequence shown here is derived from an EMBL/GenBank/DDBJ whole genome shotgun (WGS) entry which is preliminary data.</text>
</comment>
<dbReference type="NCBIfam" id="NF041622">
    <property type="entry name" value="KwaA"/>
    <property type="match status" value="1"/>
</dbReference>
<dbReference type="Proteomes" id="UP000297693">
    <property type="component" value="Unassembled WGS sequence"/>
</dbReference>
<dbReference type="AlphaFoldDB" id="A0A4R9K1J4"/>
<keyword evidence="3" id="KW-1185">Reference proteome</keyword>
<evidence type="ECO:0000313" key="3">
    <source>
        <dbReference type="Proteomes" id="UP000297693"/>
    </source>
</evidence>
<keyword evidence="1" id="KW-0472">Membrane</keyword>
<name>A0A4R9K1J4_9LEPT</name>
<sequence>MIALRTINIPIYMGLDAKFIGFFELLKLNILPTVSLFMCIICYIFYNRFTHDISNNFTNIGKVIKTEDMSYEHLVFLATYILPFFTFDANDIRSFVSMVVLLIAIGSIYIKTEKFFTNPTLALLGFKLYKIEFKNHNQAVINMTIISKKIIKPEDTIHIRLLGENIAYGEVKDGI</sequence>
<keyword evidence="1" id="KW-1133">Transmembrane helix</keyword>
<feature type="transmembrane region" description="Helical" evidence="1">
    <location>
        <begin position="92"/>
        <end position="110"/>
    </location>
</feature>
<dbReference type="EMBL" id="RQGD01000031">
    <property type="protein sequence ID" value="TGL58680.1"/>
    <property type="molecule type" value="Genomic_DNA"/>
</dbReference>
<accession>A0A4R9K1J4</accession>
<proteinExistence type="predicted"/>
<evidence type="ECO:0000313" key="2">
    <source>
        <dbReference type="EMBL" id="TGL58680.1"/>
    </source>
</evidence>
<feature type="transmembrane region" description="Helical" evidence="1">
    <location>
        <begin position="70"/>
        <end position="86"/>
    </location>
</feature>